<dbReference type="KEGG" id="srn:A4G23_00256"/>
<dbReference type="EMBL" id="CP017316">
    <property type="protein sequence ID" value="AOT57467.1"/>
    <property type="molecule type" value="Genomic_DNA"/>
</dbReference>
<dbReference type="InterPro" id="IPR015057">
    <property type="entry name" value="Rv2632c-like"/>
</dbReference>
<name>A0A1D8FW76_9ACTN</name>
<evidence type="ECO:0008006" key="4">
    <source>
        <dbReference type="Google" id="ProtNLM"/>
    </source>
</evidence>
<dbReference type="Gene3D" id="3.30.160.240">
    <property type="entry name" value="Rv1738"/>
    <property type="match status" value="1"/>
</dbReference>
<dbReference type="Pfam" id="PF08962">
    <property type="entry name" value="Rv2632c-like"/>
    <property type="match status" value="1"/>
</dbReference>
<dbReference type="STRING" id="285473.A4G23_00256"/>
<organism evidence="2 3">
    <name type="scientific">Streptomyces rubrolavendulae</name>
    <dbReference type="NCBI Taxonomy" id="285473"/>
    <lineage>
        <taxon>Bacteria</taxon>
        <taxon>Bacillati</taxon>
        <taxon>Actinomycetota</taxon>
        <taxon>Actinomycetes</taxon>
        <taxon>Kitasatosporales</taxon>
        <taxon>Streptomycetaceae</taxon>
        <taxon>Streptomyces</taxon>
    </lineage>
</organism>
<dbReference type="AlphaFoldDB" id="A0A1D8FW76"/>
<dbReference type="InterPro" id="IPR038070">
    <property type="entry name" value="Rv2632c-like_sf"/>
</dbReference>
<sequence length="100" mass="11112">MTRTLEWKINMDLQEDEDTTQAHAVLDTGKSRITGHGTARRNPEDEDVPLIGDELAASRAMSDLARQLMRLAYRDIGEAGAGMAAEEERQGPYGWSPPDR</sequence>
<dbReference type="GeneID" id="91401705"/>
<keyword evidence="3" id="KW-1185">Reference proteome</keyword>
<dbReference type="Proteomes" id="UP000095349">
    <property type="component" value="Chromosome"/>
</dbReference>
<accession>A0A1D8FW76</accession>
<proteinExistence type="predicted"/>
<evidence type="ECO:0000313" key="3">
    <source>
        <dbReference type="Proteomes" id="UP000095349"/>
    </source>
</evidence>
<dbReference type="RefSeq" id="WP_031136738.1">
    <property type="nucleotide sequence ID" value="NZ_CP017316.1"/>
</dbReference>
<dbReference type="SUPFAM" id="SSF143212">
    <property type="entry name" value="Rv2632c-like"/>
    <property type="match status" value="1"/>
</dbReference>
<feature type="region of interest" description="Disordered" evidence="1">
    <location>
        <begin position="29"/>
        <end position="48"/>
    </location>
</feature>
<reference evidence="2 3" key="1">
    <citation type="submission" date="2016-09" db="EMBL/GenBank/DDBJ databases">
        <title>Streptomyces rubrolavendulae MJM4426 Genome sequencing and assembly.</title>
        <authorList>
            <person name="Kim J.-G."/>
        </authorList>
    </citation>
    <scope>NUCLEOTIDE SEQUENCE [LARGE SCALE GENOMIC DNA]</scope>
    <source>
        <strain evidence="2 3">MJM4426</strain>
    </source>
</reference>
<dbReference type="OrthoDB" id="4828144at2"/>
<evidence type="ECO:0000313" key="2">
    <source>
        <dbReference type="EMBL" id="AOT57467.1"/>
    </source>
</evidence>
<dbReference type="PATRIC" id="fig|285473.5.peg.277"/>
<evidence type="ECO:0000256" key="1">
    <source>
        <dbReference type="SAM" id="MobiDB-lite"/>
    </source>
</evidence>
<gene>
    <name evidence="2" type="ORF">A4G23_00256</name>
</gene>
<protein>
    <recommendedName>
        <fullName evidence="4">DUF1876 domain-containing protein</fullName>
    </recommendedName>
</protein>